<keyword evidence="1 2" id="KW-1015">Disulfide bond</keyword>
<dbReference type="Gene3D" id="2.60.120.740">
    <property type="match status" value="1"/>
</dbReference>
<dbReference type="OMA" id="IEVQNPG"/>
<dbReference type="SMART" id="SM00042">
    <property type="entry name" value="CUB"/>
    <property type="match status" value="1"/>
</dbReference>
<accession>A0A0L8I2Y7</accession>
<dbReference type="EMBL" id="KQ416666">
    <property type="protein sequence ID" value="KOF95861.1"/>
    <property type="molecule type" value="Genomic_DNA"/>
</dbReference>
<dbReference type="CDD" id="cd00041">
    <property type="entry name" value="CUB"/>
    <property type="match status" value="1"/>
</dbReference>
<dbReference type="InterPro" id="IPR043159">
    <property type="entry name" value="Lectin_gal-bd_sf"/>
</dbReference>
<dbReference type="InterPro" id="IPR000859">
    <property type="entry name" value="CUB_dom"/>
</dbReference>
<feature type="domain" description="CUB" evidence="5">
    <location>
        <begin position="125"/>
        <end position="235"/>
    </location>
</feature>
<dbReference type="OrthoDB" id="431034at2759"/>
<feature type="signal peptide" evidence="4">
    <location>
        <begin position="1"/>
        <end position="26"/>
    </location>
</feature>
<comment type="caution">
    <text evidence="2">Lacks conserved residue(s) required for the propagation of feature annotation.</text>
</comment>
<gene>
    <name evidence="6" type="ORF">OCBIM_22036947mg</name>
</gene>
<dbReference type="InterPro" id="IPR035914">
    <property type="entry name" value="Sperma_CUB_dom_sf"/>
</dbReference>
<feature type="disulfide bond" evidence="2">
    <location>
        <begin position="125"/>
        <end position="152"/>
    </location>
</feature>
<organism evidence="6">
    <name type="scientific">Octopus bimaculoides</name>
    <name type="common">California two-spotted octopus</name>
    <dbReference type="NCBI Taxonomy" id="37653"/>
    <lineage>
        <taxon>Eukaryota</taxon>
        <taxon>Metazoa</taxon>
        <taxon>Spiralia</taxon>
        <taxon>Lophotrochozoa</taxon>
        <taxon>Mollusca</taxon>
        <taxon>Cephalopoda</taxon>
        <taxon>Coleoidea</taxon>
        <taxon>Octopodiformes</taxon>
        <taxon>Octopoda</taxon>
        <taxon>Incirrata</taxon>
        <taxon>Octopodidae</taxon>
        <taxon>Octopus</taxon>
    </lineage>
</organism>
<keyword evidence="3" id="KW-0472">Membrane</keyword>
<dbReference type="EMBL" id="KQ416666">
    <property type="protein sequence ID" value="KOF95862.1"/>
    <property type="molecule type" value="Genomic_DNA"/>
</dbReference>
<sequence length="360" mass="41271">MARLFSWAIVLFPVFLYFDICHLVAGLNVSACFKDEKDSLNATCPSGYMVRILRSFYGHSSRGACSYEENDCTHEEEQNYPCMGRESCRVNLPTRETGRRTKKCDFNYFQVEYQCVKRSEIRTICNTKQLTDQSGYISSDRYPNNVQGRFTCSLNIRVEPHRKIQLYILDLDLKGERNKNCTDYLFLNLGVNTITICNRSVNEKSFPTSKNELNLTLTMASAGKRKGLWLYYEAIPPLASTPVPKEPTKKYPTTERPVSPKLIASERNTKVAENPTVKNYQHYQSDPKPQVNNSVIFVAATAGVIGTLLFILITFLIFLVFKIQIKKKRQKVYSNFIVQNQDRKNASHNQTLSNLSNIEI</sequence>
<dbReference type="SUPFAM" id="SSF49854">
    <property type="entry name" value="Spermadhesin, CUB domain"/>
    <property type="match status" value="1"/>
</dbReference>
<reference evidence="6" key="1">
    <citation type="submission" date="2015-07" db="EMBL/GenBank/DDBJ databases">
        <title>MeaNS - Measles Nucleotide Surveillance Program.</title>
        <authorList>
            <person name="Tran T."/>
            <person name="Druce J."/>
        </authorList>
    </citation>
    <scope>NUCLEOTIDE SEQUENCE</scope>
    <source>
        <strain evidence="6">UCB-OBI-ISO-001</strain>
        <tissue evidence="6">Gonad</tissue>
    </source>
</reference>
<dbReference type="Pfam" id="PF00431">
    <property type="entry name" value="CUB"/>
    <property type="match status" value="1"/>
</dbReference>
<feature type="transmembrane region" description="Helical" evidence="3">
    <location>
        <begin position="295"/>
        <end position="321"/>
    </location>
</feature>
<dbReference type="AlphaFoldDB" id="A0A0L8I2Y7"/>
<dbReference type="CDD" id="cd22823">
    <property type="entry name" value="Gal_Rha_Lectin"/>
    <property type="match status" value="1"/>
</dbReference>
<dbReference type="KEGG" id="obi:106884421"/>
<evidence type="ECO:0000256" key="4">
    <source>
        <dbReference type="SAM" id="SignalP"/>
    </source>
</evidence>
<evidence type="ECO:0000256" key="3">
    <source>
        <dbReference type="SAM" id="Phobius"/>
    </source>
</evidence>
<dbReference type="InterPro" id="IPR052129">
    <property type="entry name" value="Spermadhesin-Link_domain"/>
</dbReference>
<name>A0A0L8I2Y7_OCTBM</name>
<dbReference type="PROSITE" id="PS01180">
    <property type="entry name" value="CUB"/>
    <property type="match status" value="1"/>
</dbReference>
<protein>
    <recommendedName>
        <fullName evidence="5">CUB domain-containing protein</fullName>
    </recommendedName>
</protein>
<evidence type="ECO:0000259" key="5">
    <source>
        <dbReference type="PROSITE" id="PS01180"/>
    </source>
</evidence>
<evidence type="ECO:0000256" key="1">
    <source>
        <dbReference type="ARBA" id="ARBA00023157"/>
    </source>
</evidence>
<feature type="chain" id="PRO_5007416360" description="CUB domain-containing protein" evidence="4">
    <location>
        <begin position="27"/>
        <end position="360"/>
    </location>
</feature>
<dbReference type="PANTHER" id="PTHR46908">
    <property type="entry name" value="CUBILIN-LIKE PROTEIN"/>
    <property type="match status" value="1"/>
</dbReference>
<dbReference type="PANTHER" id="PTHR46908:SF4">
    <property type="entry name" value="TUMOR NECROSIS FACTOR-INDUCIBLE GENE 6 PROTEIN"/>
    <property type="match status" value="1"/>
</dbReference>
<keyword evidence="3" id="KW-1133">Transmembrane helix</keyword>
<dbReference type="Gene3D" id="2.60.120.290">
    <property type="entry name" value="Spermadhesin, CUB domain"/>
    <property type="match status" value="1"/>
</dbReference>
<evidence type="ECO:0000313" key="6">
    <source>
        <dbReference type="EMBL" id="KOF95862.1"/>
    </source>
</evidence>
<proteinExistence type="predicted"/>
<evidence type="ECO:0000256" key="2">
    <source>
        <dbReference type="PROSITE-ProRule" id="PRU00059"/>
    </source>
</evidence>
<keyword evidence="3" id="KW-0812">Transmembrane</keyword>
<keyword evidence="4" id="KW-0732">Signal</keyword>